<dbReference type="RefSeq" id="WP_153972689.1">
    <property type="nucleotide sequence ID" value="NZ_JACRWE010000009.1"/>
</dbReference>
<comment type="caution">
    <text evidence="1">The sequence shown here is derived from an EMBL/GenBank/DDBJ whole genome shotgun (WGS) entry which is preliminary data.</text>
</comment>
<dbReference type="EMBL" id="JACRWE010000009">
    <property type="protein sequence ID" value="MBC5998008.1"/>
    <property type="molecule type" value="Genomic_DNA"/>
</dbReference>
<dbReference type="Gene3D" id="3.30.420.40">
    <property type="match status" value="2"/>
</dbReference>
<gene>
    <name evidence="1" type="primary">pilM</name>
    <name evidence="1" type="ORF">H8923_14700</name>
</gene>
<dbReference type="PIRSF" id="PIRSF019169">
    <property type="entry name" value="PilM"/>
    <property type="match status" value="1"/>
</dbReference>
<dbReference type="CDD" id="cd24049">
    <property type="entry name" value="ASKHA_NBD_PilM"/>
    <property type="match status" value="1"/>
</dbReference>
<dbReference type="InterPro" id="IPR005883">
    <property type="entry name" value="PilM"/>
</dbReference>
<dbReference type="SUPFAM" id="SSF53067">
    <property type="entry name" value="Actin-like ATPase domain"/>
    <property type="match status" value="2"/>
</dbReference>
<name>A0ABR7JSW3_9FIRM</name>
<reference evidence="1 2" key="1">
    <citation type="submission" date="2020-08" db="EMBL/GenBank/DDBJ databases">
        <authorList>
            <person name="Liu C."/>
            <person name="Sun Q."/>
        </authorList>
    </citation>
    <scope>NUCLEOTIDE SEQUENCE [LARGE SCALE GENOMIC DNA]</scope>
    <source>
        <strain evidence="1 2">NSJ-18</strain>
    </source>
</reference>
<dbReference type="Proteomes" id="UP000609849">
    <property type="component" value="Unassembled WGS sequence"/>
</dbReference>
<dbReference type="InterPro" id="IPR050696">
    <property type="entry name" value="FtsA/MreB"/>
</dbReference>
<evidence type="ECO:0000313" key="1">
    <source>
        <dbReference type="EMBL" id="MBC5998008.1"/>
    </source>
</evidence>
<accession>A0ABR7JSW3</accession>
<organism evidence="1 2">
    <name type="scientific">Romboutsia faecis</name>
    <dbReference type="NCBI Taxonomy" id="2764597"/>
    <lineage>
        <taxon>Bacteria</taxon>
        <taxon>Bacillati</taxon>
        <taxon>Bacillota</taxon>
        <taxon>Clostridia</taxon>
        <taxon>Peptostreptococcales</taxon>
        <taxon>Peptostreptococcaceae</taxon>
        <taxon>Romboutsia</taxon>
    </lineage>
</organism>
<protein>
    <submittedName>
        <fullName evidence="1">Pilus assembly protein PilM</fullName>
    </submittedName>
</protein>
<dbReference type="PANTHER" id="PTHR32432:SF3">
    <property type="entry name" value="ETHANOLAMINE UTILIZATION PROTEIN EUTJ"/>
    <property type="match status" value="1"/>
</dbReference>
<dbReference type="PANTHER" id="PTHR32432">
    <property type="entry name" value="CELL DIVISION PROTEIN FTSA-RELATED"/>
    <property type="match status" value="1"/>
</dbReference>
<proteinExistence type="predicted"/>
<dbReference type="Pfam" id="PF11104">
    <property type="entry name" value="PilM_2"/>
    <property type="match status" value="1"/>
</dbReference>
<dbReference type="InterPro" id="IPR043129">
    <property type="entry name" value="ATPase_NBD"/>
</dbReference>
<evidence type="ECO:0000313" key="2">
    <source>
        <dbReference type="Proteomes" id="UP000609849"/>
    </source>
</evidence>
<sequence length="347" mass="40064">MEAKKVSLKELMSMDIKDLIKNKNKKNKSKPKKEKELKREIISFDIGSDYTKIVVGKYYKGKLSISNYLEFETPKDSVNDGLIINEKILADKIQILLNENKIKAKYASFTTNSTTIINREIIIPKVDEDEVESVIKFEMEQYLPINLNDYIVQYIELDEVEQENSNKLKVYVIAYPEKMARGYYDILKVLKLKPVSLDVAFNSLSKLITCTDKVNEDSYDASLTNVFIDIGSSFTSLSIYKNGKLDFTRIIRSNYIDTTYDEMIFIQNLSEEIERIIRFYNNKYIGNKIDGIYILGGISSLYNIHEYIGEKINIPTKKINNIKFNEANISIDNIENYLNAIGALIRS</sequence>
<keyword evidence="2" id="KW-1185">Reference proteome</keyword>